<name>A0A9P6IF89_9PEZI</name>
<reference evidence="2" key="2">
    <citation type="submission" date="2020-11" db="EMBL/GenBank/DDBJ databases">
        <title>Whole genome sequencing of Colletotrichum sp.</title>
        <authorList>
            <person name="Li H."/>
        </authorList>
    </citation>
    <scope>NUCLEOTIDE SEQUENCE</scope>
    <source>
        <strain evidence="2">CkLH20</strain>
    </source>
</reference>
<feature type="region of interest" description="Disordered" evidence="1">
    <location>
        <begin position="252"/>
        <end position="277"/>
    </location>
</feature>
<dbReference type="RefSeq" id="XP_038748917.1">
    <property type="nucleotide sequence ID" value="XM_038885718.1"/>
</dbReference>
<evidence type="ECO:0000256" key="1">
    <source>
        <dbReference type="SAM" id="MobiDB-lite"/>
    </source>
</evidence>
<keyword evidence="3" id="KW-1185">Reference proteome</keyword>
<dbReference type="EMBL" id="JAATWM020000007">
    <property type="protein sequence ID" value="KAF9879456.1"/>
    <property type="molecule type" value="Genomic_DNA"/>
</dbReference>
<protein>
    <submittedName>
        <fullName evidence="2">Uncharacterized protein</fullName>
    </submittedName>
</protein>
<dbReference type="OrthoDB" id="3000060at2759"/>
<dbReference type="Proteomes" id="UP000781932">
    <property type="component" value="Unassembled WGS sequence"/>
</dbReference>
<dbReference type="GeneID" id="62158792"/>
<sequence length="537" mass="60552">MATNLHGLRDVPRRTFRTRTPPDVHQDAIILAAASPDIESGSPSREGWILSDLYAFNYMLKGLGSEQVWLTTASPTDVIARHGDCVHGNKVDDNQKIVLSKPLLENDQLSPVTVVDPEEMIESYLYHVEKMSAKAARQDQPLLLMLFGIGFSETGFLMNTRDRDTRLDFERLETRLDFERLENAIADGCRATLVSPNCFSGGWDITDLSKGDPARMDTPILVTPHDEIISHAARMCGSIFAGPIIKTLSSSSSPLLDIPTDGDTEPESLQPKEPTEEQEAAYNAFCASVVDACTGDETWDRHGFFFRAEDDHWSKSWTRSGKTLEYFENRWNALETPKNDDTGSDDRDSQANDERISAMATLFMESCPGDWSGGYNINVRTLLRETVKNPGNPEPLPYREEIDPVSLIRYRWELGHLADLLVRHYNLPVPNDEIFISWRRMGQQTQNTREIHHFSEHSGRAYGIFSYRGLGPGPARAQGYHFNRYFLYTSKAVALTGGSEAEIVKLAEDMVLFVKKLQQFVTGPVLENQDVIDKRKR</sequence>
<accession>A0A9P6IF89</accession>
<proteinExistence type="predicted"/>
<reference evidence="2" key="1">
    <citation type="submission" date="2020-03" db="EMBL/GenBank/DDBJ databases">
        <authorList>
            <person name="He L."/>
        </authorList>
    </citation>
    <scope>NUCLEOTIDE SEQUENCE</scope>
    <source>
        <strain evidence="2">CkLH20</strain>
    </source>
</reference>
<evidence type="ECO:0000313" key="3">
    <source>
        <dbReference type="Proteomes" id="UP000781932"/>
    </source>
</evidence>
<organism evidence="2 3">
    <name type="scientific">Colletotrichum karsti</name>
    <dbReference type="NCBI Taxonomy" id="1095194"/>
    <lineage>
        <taxon>Eukaryota</taxon>
        <taxon>Fungi</taxon>
        <taxon>Dikarya</taxon>
        <taxon>Ascomycota</taxon>
        <taxon>Pezizomycotina</taxon>
        <taxon>Sordariomycetes</taxon>
        <taxon>Hypocreomycetidae</taxon>
        <taxon>Glomerellales</taxon>
        <taxon>Glomerellaceae</taxon>
        <taxon>Colletotrichum</taxon>
        <taxon>Colletotrichum boninense species complex</taxon>
    </lineage>
</organism>
<evidence type="ECO:0000313" key="2">
    <source>
        <dbReference type="EMBL" id="KAF9879456.1"/>
    </source>
</evidence>
<comment type="caution">
    <text evidence="2">The sequence shown here is derived from an EMBL/GenBank/DDBJ whole genome shotgun (WGS) entry which is preliminary data.</text>
</comment>
<gene>
    <name evidence="2" type="ORF">CkaCkLH20_02999</name>
</gene>
<dbReference type="AlphaFoldDB" id="A0A9P6IF89"/>